<dbReference type="STRING" id="319224.Sputcn32_1985"/>
<keyword evidence="1" id="KW-1277">Toxin-antitoxin system</keyword>
<evidence type="ECO:0000256" key="1">
    <source>
        <dbReference type="ARBA" id="ARBA00022649"/>
    </source>
</evidence>
<evidence type="ECO:0008006" key="4">
    <source>
        <dbReference type="Google" id="ProtNLM"/>
    </source>
</evidence>
<dbReference type="HOGENOM" id="CLU_152494_4_1_6"/>
<sequence length="109" mass="12258">MPYRIYCYQVFFCTKVNTMATALRERIEMRVDAETKQLAERAAAALGCASLTEFMVRLIRDNAPQILQSQSAIEITSAQFDHFQQVCEAAAAPHQRLKDAAALLDKEGF</sequence>
<dbReference type="PANTHER" id="PTHR35401">
    <property type="entry name" value="COPG FAMILY HELIX-TURN-HELIX PROTEIN-RELATED-RELATED"/>
    <property type="match status" value="1"/>
</dbReference>
<name>A4Y6X3_SHEPC</name>
<proteinExistence type="inferred from homology"/>
<dbReference type="InterPro" id="IPR014795">
    <property type="entry name" value="TacA_1-like"/>
</dbReference>
<evidence type="ECO:0000313" key="3">
    <source>
        <dbReference type="EMBL" id="ABP75706.1"/>
    </source>
</evidence>
<dbReference type="Gene3D" id="1.20.5.780">
    <property type="entry name" value="Single helix bin"/>
    <property type="match status" value="1"/>
</dbReference>
<dbReference type="GO" id="GO:0006355">
    <property type="term" value="P:regulation of DNA-templated transcription"/>
    <property type="evidence" value="ECO:0007669"/>
    <property type="project" value="InterPro"/>
</dbReference>
<reference evidence="3" key="1">
    <citation type="submission" date="2007-04" db="EMBL/GenBank/DDBJ databases">
        <title>Complete sequence of Shewanella putrefaciens CN-32.</title>
        <authorList>
            <consortium name="US DOE Joint Genome Institute"/>
            <person name="Copeland A."/>
            <person name="Lucas S."/>
            <person name="Lapidus A."/>
            <person name="Barry K."/>
            <person name="Detter J.C."/>
            <person name="Glavina del Rio T."/>
            <person name="Hammon N."/>
            <person name="Israni S."/>
            <person name="Dalin E."/>
            <person name="Tice H."/>
            <person name="Pitluck S."/>
            <person name="Chain P."/>
            <person name="Malfatti S."/>
            <person name="Shin M."/>
            <person name="Vergez L."/>
            <person name="Schmutz J."/>
            <person name="Larimer F."/>
            <person name="Land M."/>
            <person name="Hauser L."/>
            <person name="Kyrpides N."/>
            <person name="Mikhailova N."/>
            <person name="Romine M.F."/>
            <person name="Fredrickson J."/>
            <person name="Tiedje J."/>
            <person name="Richardson P."/>
        </authorList>
    </citation>
    <scope>NUCLEOTIDE SEQUENCE [LARGE SCALE GENOMIC DNA]</scope>
    <source>
        <strain evidence="3">CN-32</strain>
    </source>
</reference>
<dbReference type="InterPro" id="IPR010985">
    <property type="entry name" value="Ribbon_hlx_hlx"/>
</dbReference>
<dbReference type="SUPFAM" id="SSF47598">
    <property type="entry name" value="Ribbon-helix-helix"/>
    <property type="match status" value="1"/>
</dbReference>
<evidence type="ECO:0000256" key="2">
    <source>
        <dbReference type="ARBA" id="ARBA00049988"/>
    </source>
</evidence>
<accession>A4Y6X3</accession>
<gene>
    <name evidence="3" type="ordered locus">Sputcn32_1985</name>
</gene>
<organism evidence="3">
    <name type="scientific">Shewanella putrefaciens (strain CN-32 / ATCC BAA-453)</name>
    <dbReference type="NCBI Taxonomy" id="319224"/>
    <lineage>
        <taxon>Bacteria</taxon>
        <taxon>Pseudomonadati</taxon>
        <taxon>Pseudomonadota</taxon>
        <taxon>Gammaproteobacteria</taxon>
        <taxon>Alteromonadales</taxon>
        <taxon>Shewanellaceae</taxon>
        <taxon>Shewanella</taxon>
    </lineage>
</organism>
<protein>
    <recommendedName>
        <fullName evidence="4">DUF1778 domain-containing protein</fullName>
    </recommendedName>
</protein>
<comment type="similarity">
    <text evidence="2">Belongs to the TacA antitoxin family.</text>
</comment>
<dbReference type="EMBL" id="CP000681">
    <property type="protein sequence ID" value="ABP75706.1"/>
    <property type="molecule type" value="Genomic_DNA"/>
</dbReference>
<dbReference type="Pfam" id="PF08681">
    <property type="entry name" value="TacA1"/>
    <property type="match status" value="1"/>
</dbReference>
<dbReference type="PANTHER" id="PTHR35401:SF2">
    <property type="entry name" value="ABC-TYPE TRANSPORT SYSTEM"/>
    <property type="match status" value="1"/>
</dbReference>
<dbReference type="eggNOG" id="COG4453">
    <property type="taxonomic scope" value="Bacteria"/>
</dbReference>
<dbReference type="KEGG" id="spc:Sputcn32_1985"/>
<dbReference type="AlphaFoldDB" id="A4Y6X3"/>